<evidence type="ECO:0000259" key="1">
    <source>
        <dbReference type="Pfam" id="PF16087"/>
    </source>
</evidence>
<dbReference type="Proteomes" id="UP001281761">
    <property type="component" value="Unassembled WGS sequence"/>
</dbReference>
<sequence length="177" mass="21247">MTYRRSQEERIRIVRLFYQSGSIEAVIEHWGLPNPPCRITIDDLITKFEETGSVADRPRSGRPRSVATQENREIVQQHYQDHPTESIRQSAHDLNISKSSLHRLIHELGLHPYRLQHTHWLFDQDYEERRRFSAWILDCHQNDPTFVDKIWFSDESRFTLDQTINTHNSYGLYYMYD</sequence>
<dbReference type="PANTHER" id="PTHR47326:SF1">
    <property type="entry name" value="HTH PSQ-TYPE DOMAIN-CONTAINING PROTEIN"/>
    <property type="match status" value="1"/>
</dbReference>
<reference evidence="2 3" key="1">
    <citation type="journal article" date="2022" name="bioRxiv">
        <title>Genomics of Preaxostyla Flagellates Illuminates Evolutionary Transitions and the Path Towards Mitochondrial Loss.</title>
        <authorList>
            <person name="Novak L.V.F."/>
            <person name="Treitli S.C."/>
            <person name="Pyrih J."/>
            <person name="Halakuc P."/>
            <person name="Pipaliya S.V."/>
            <person name="Vacek V."/>
            <person name="Brzon O."/>
            <person name="Soukal P."/>
            <person name="Eme L."/>
            <person name="Dacks J.B."/>
            <person name="Karnkowska A."/>
            <person name="Elias M."/>
            <person name="Hampl V."/>
        </authorList>
    </citation>
    <scope>NUCLEOTIDE SEQUENCE [LARGE SCALE GENOMIC DNA]</scope>
    <source>
        <strain evidence="2">NAU3</strain>
        <tissue evidence="2">Gut</tissue>
    </source>
</reference>
<proteinExistence type="predicted"/>
<feature type="domain" description="DUF4817" evidence="1">
    <location>
        <begin position="7"/>
        <end position="55"/>
    </location>
</feature>
<dbReference type="Pfam" id="PF16087">
    <property type="entry name" value="DUF4817"/>
    <property type="match status" value="1"/>
</dbReference>
<keyword evidence="3" id="KW-1185">Reference proteome</keyword>
<gene>
    <name evidence="2" type="ORF">BLNAU_5819</name>
</gene>
<dbReference type="PANTHER" id="PTHR47326">
    <property type="entry name" value="TRANSPOSABLE ELEMENT TC3 TRANSPOSASE-LIKE PROTEIN"/>
    <property type="match status" value="1"/>
</dbReference>
<dbReference type="InterPro" id="IPR032135">
    <property type="entry name" value="DUF4817"/>
</dbReference>
<evidence type="ECO:0000313" key="3">
    <source>
        <dbReference type="Proteomes" id="UP001281761"/>
    </source>
</evidence>
<name>A0ABQ9Y675_9EUKA</name>
<protein>
    <submittedName>
        <fullName evidence="2">Histone-lysine N-methyltransferase SETMAR</fullName>
    </submittedName>
</protein>
<accession>A0ABQ9Y675</accession>
<comment type="caution">
    <text evidence="2">The sequence shown here is derived from an EMBL/GenBank/DDBJ whole genome shotgun (WGS) entry which is preliminary data.</text>
</comment>
<dbReference type="SUPFAM" id="SSF46689">
    <property type="entry name" value="Homeodomain-like"/>
    <property type="match status" value="1"/>
</dbReference>
<dbReference type="EMBL" id="JARBJD010000031">
    <property type="protein sequence ID" value="KAK2959261.1"/>
    <property type="molecule type" value="Genomic_DNA"/>
</dbReference>
<evidence type="ECO:0000313" key="2">
    <source>
        <dbReference type="EMBL" id="KAK2959261.1"/>
    </source>
</evidence>
<organism evidence="2 3">
    <name type="scientific">Blattamonas nauphoetae</name>
    <dbReference type="NCBI Taxonomy" id="2049346"/>
    <lineage>
        <taxon>Eukaryota</taxon>
        <taxon>Metamonada</taxon>
        <taxon>Preaxostyla</taxon>
        <taxon>Oxymonadida</taxon>
        <taxon>Blattamonas</taxon>
    </lineage>
</organism>
<dbReference type="InterPro" id="IPR009057">
    <property type="entry name" value="Homeodomain-like_sf"/>
</dbReference>